<dbReference type="EMBL" id="JACXIZ010000053">
    <property type="protein sequence ID" value="MBD2848105.1"/>
    <property type="molecule type" value="Genomic_DNA"/>
</dbReference>
<keyword evidence="3" id="KW-1185">Reference proteome</keyword>
<sequence>MNRYTFYIAMSIFCLLFPIGLWLYAEWDAQRPKTGPVGDGSTSVTLIQVLPAIGTFILGVLNLPVAIVRYRKYKARQRKDL</sequence>
<feature type="transmembrane region" description="Helical" evidence="1">
    <location>
        <begin position="7"/>
        <end position="25"/>
    </location>
</feature>
<dbReference type="Proteomes" id="UP000621560">
    <property type="component" value="Unassembled WGS sequence"/>
</dbReference>
<evidence type="ECO:0000256" key="1">
    <source>
        <dbReference type="SAM" id="Phobius"/>
    </source>
</evidence>
<accession>A0A927BYJ4</accession>
<reference evidence="2" key="1">
    <citation type="submission" date="2020-09" db="EMBL/GenBank/DDBJ databases">
        <title>A novel bacterium of genus Paenibacillus, isolated from South China Sea.</title>
        <authorList>
            <person name="Huang H."/>
            <person name="Mo K."/>
            <person name="Hu Y."/>
        </authorList>
    </citation>
    <scope>NUCLEOTIDE SEQUENCE</scope>
    <source>
        <strain evidence="2">IB182496</strain>
    </source>
</reference>
<feature type="transmembrane region" description="Helical" evidence="1">
    <location>
        <begin position="45"/>
        <end position="68"/>
    </location>
</feature>
<dbReference type="RefSeq" id="WP_190921205.1">
    <property type="nucleotide sequence ID" value="NZ_JACXIZ010000053.1"/>
</dbReference>
<keyword evidence="1" id="KW-0472">Membrane</keyword>
<proteinExistence type="predicted"/>
<comment type="caution">
    <text evidence="2">The sequence shown here is derived from an EMBL/GenBank/DDBJ whole genome shotgun (WGS) entry which is preliminary data.</text>
</comment>
<gene>
    <name evidence="2" type="ORF">IDH44_23150</name>
</gene>
<keyword evidence="1" id="KW-1133">Transmembrane helix</keyword>
<evidence type="ECO:0000313" key="2">
    <source>
        <dbReference type="EMBL" id="MBD2848105.1"/>
    </source>
</evidence>
<organism evidence="2 3">
    <name type="scientific">Paenibacillus sabuli</name>
    <dbReference type="NCBI Taxonomy" id="2772509"/>
    <lineage>
        <taxon>Bacteria</taxon>
        <taxon>Bacillati</taxon>
        <taxon>Bacillota</taxon>
        <taxon>Bacilli</taxon>
        <taxon>Bacillales</taxon>
        <taxon>Paenibacillaceae</taxon>
        <taxon>Paenibacillus</taxon>
    </lineage>
</organism>
<keyword evidence="1" id="KW-0812">Transmembrane</keyword>
<evidence type="ECO:0000313" key="3">
    <source>
        <dbReference type="Proteomes" id="UP000621560"/>
    </source>
</evidence>
<name>A0A927BYJ4_9BACL</name>
<protein>
    <submittedName>
        <fullName evidence="2">Uncharacterized protein</fullName>
    </submittedName>
</protein>
<dbReference type="AlphaFoldDB" id="A0A927BYJ4"/>